<reference evidence="1" key="1">
    <citation type="submission" date="2023-03" db="EMBL/GenBank/DDBJ databases">
        <title>Massive genome expansion in bonnet fungi (Mycena s.s.) driven by repeated elements and novel gene families across ecological guilds.</title>
        <authorList>
            <consortium name="Lawrence Berkeley National Laboratory"/>
            <person name="Harder C.B."/>
            <person name="Miyauchi S."/>
            <person name="Viragh M."/>
            <person name="Kuo A."/>
            <person name="Thoen E."/>
            <person name="Andreopoulos B."/>
            <person name="Lu D."/>
            <person name="Skrede I."/>
            <person name="Drula E."/>
            <person name="Henrissat B."/>
            <person name="Morin E."/>
            <person name="Kohler A."/>
            <person name="Barry K."/>
            <person name="LaButti K."/>
            <person name="Morin E."/>
            <person name="Salamov A."/>
            <person name="Lipzen A."/>
            <person name="Mereny Z."/>
            <person name="Hegedus B."/>
            <person name="Baldrian P."/>
            <person name="Stursova M."/>
            <person name="Weitz H."/>
            <person name="Taylor A."/>
            <person name="Grigoriev I.V."/>
            <person name="Nagy L.G."/>
            <person name="Martin F."/>
            <person name="Kauserud H."/>
        </authorList>
    </citation>
    <scope>NUCLEOTIDE SEQUENCE</scope>
    <source>
        <strain evidence="1">CBHHK002</strain>
    </source>
</reference>
<name>A0AAD7EDN6_9AGAR</name>
<evidence type="ECO:0000313" key="2">
    <source>
        <dbReference type="Proteomes" id="UP001218218"/>
    </source>
</evidence>
<proteinExistence type="predicted"/>
<dbReference type="AlphaFoldDB" id="A0AAD7EDN6"/>
<dbReference type="EMBL" id="JARIHO010000070">
    <property type="protein sequence ID" value="KAJ7312693.1"/>
    <property type="molecule type" value="Genomic_DNA"/>
</dbReference>
<accession>A0AAD7EDN6</accession>
<evidence type="ECO:0000313" key="1">
    <source>
        <dbReference type="EMBL" id="KAJ7312693.1"/>
    </source>
</evidence>
<keyword evidence="2" id="KW-1185">Reference proteome</keyword>
<feature type="non-terminal residue" evidence="1">
    <location>
        <position position="1"/>
    </location>
</feature>
<dbReference type="Proteomes" id="UP001218218">
    <property type="component" value="Unassembled WGS sequence"/>
</dbReference>
<organism evidence="1 2">
    <name type="scientific">Mycena albidolilacea</name>
    <dbReference type="NCBI Taxonomy" id="1033008"/>
    <lineage>
        <taxon>Eukaryota</taxon>
        <taxon>Fungi</taxon>
        <taxon>Dikarya</taxon>
        <taxon>Basidiomycota</taxon>
        <taxon>Agaricomycotina</taxon>
        <taxon>Agaricomycetes</taxon>
        <taxon>Agaricomycetidae</taxon>
        <taxon>Agaricales</taxon>
        <taxon>Marasmiineae</taxon>
        <taxon>Mycenaceae</taxon>
        <taxon>Mycena</taxon>
    </lineage>
</organism>
<comment type="caution">
    <text evidence="1">The sequence shown here is derived from an EMBL/GenBank/DDBJ whole genome shotgun (WGS) entry which is preliminary data.</text>
</comment>
<gene>
    <name evidence="1" type="ORF">DFH08DRAFT_717330</name>
</gene>
<protein>
    <submittedName>
        <fullName evidence="1">Uncharacterized protein</fullName>
    </submittedName>
</protein>
<sequence>GYRIGQVRVVFSIPGRLAATLFPHDFEFPQHLAYIEWFSPSTARPEANHLMYKIRRSHIHGDRMASIVPLVNIRRSIHLLPKFGAVAPADWKSSNVLEKCDTFFANPWSDRHMYTTLI</sequence>